<evidence type="ECO:0000256" key="1">
    <source>
        <dbReference type="ARBA" id="ARBA00001946"/>
    </source>
</evidence>
<dbReference type="PROSITE" id="PS51462">
    <property type="entry name" value="NUDIX"/>
    <property type="match status" value="1"/>
</dbReference>
<accession>A0A1J5T8M5</accession>
<proteinExistence type="inferred from homology"/>
<evidence type="ECO:0000256" key="7">
    <source>
        <dbReference type="ARBA" id="ARBA00022842"/>
    </source>
</evidence>
<evidence type="ECO:0000256" key="11">
    <source>
        <dbReference type="ARBA" id="ARBA00023235"/>
    </source>
</evidence>
<dbReference type="Gene3D" id="3.90.79.10">
    <property type="entry name" value="Nucleoside Triphosphate Pyrophosphohydrolase"/>
    <property type="match status" value="1"/>
</dbReference>
<evidence type="ECO:0000256" key="8">
    <source>
        <dbReference type="ARBA" id="ARBA00022955"/>
    </source>
</evidence>
<sequence>MTGVDSELNGYDQAQREMMEENCIIVDRDDQVIGQDSKVKCHLNEGKLHRAFSVLLFNSDNELLIQQRADEKITFPSIWANSCCSHPLYQDGEEEGIKGAKRAAIRKLTQELGIKNGEVESEDLTFITKMHYKARADEKWIEHEVDYIFAMKRNIQIDPNANEIQETRYVNSEQLNELFEKSEDGGVKIGPWFRLIRDNFLDKIWINIDSLDNIRDKKVHHMGEVI</sequence>
<dbReference type="NCBIfam" id="TIGR02150">
    <property type="entry name" value="IPP_isom_1"/>
    <property type="match status" value="1"/>
</dbReference>
<dbReference type="Proteomes" id="UP000183403">
    <property type="component" value="Unassembled WGS sequence"/>
</dbReference>
<protein>
    <recommendedName>
        <fullName evidence="4">isopentenyl-diphosphate Delta-isomerase</fullName>
        <ecNumber evidence="4">5.3.3.2</ecNumber>
    </recommendedName>
</protein>
<dbReference type="Pfam" id="PF00293">
    <property type="entry name" value="NUDIX"/>
    <property type="match status" value="1"/>
</dbReference>
<dbReference type="PANTHER" id="PTHR10885">
    <property type="entry name" value="ISOPENTENYL-DIPHOSPHATE DELTA-ISOMERASE"/>
    <property type="match status" value="1"/>
</dbReference>
<dbReference type="GO" id="GO:0046872">
    <property type="term" value="F:metal ion binding"/>
    <property type="evidence" value="ECO:0007669"/>
    <property type="project" value="UniProtKB-KW"/>
</dbReference>
<comment type="pathway">
    <text evidence="2">Isoprenoid biosynthesis; dimethylallyl diphosphate biosynthesis; dimethylallyl diphosphate from isopentenyl diphosphate: step 1/1.</text>
</comment>
<keyword evidence="9" id="KW-0443">Lipid metabolism</keyword>
<dbReference type="UniPathway" id="UPA00059">
    <property type="reaction ID" value="UER00104"/>
</dbReference>
<comment type="caution">
    <text evidence="13">The sequence shown here is derived from an EMBL/GenBank/DDBJ whole genome shotgun (WGS) entry which is preliminary data.</text>
</comment>
<gene>
    <name evidence="13" type="ORF">BEU03_00360</name>
</gene>
<organism evidence="13 14">
    <name type="scientific">Marine Group III euryarchaeote CG-Epi6</name>
    <dbReference type="NCBI Taxonomy" id="1889000"/>
    <lineage>
        <taxon>Archaea</taxon>
        <taxon>Methanobacteriati</taxon>
        <taxon>Thermoplasmatota</taxon>
        <taxon>Thermoplasmata</taxon>
        <taxon>Candidatus Thermoprofundales</taxon>
    </lineage>
</organism>
<evidence type="ECO:0000256" key="3">
    <source>
        <dbReference type="ARBA" id="ARBA00007579"/>
    </source>
</evidence>
<comment type="similarity">
    <text evidence="3">Belongs to the IPP isomerase type 1 family.</text>
</comment>
<dbReference type="InterPro" id="IPR015797">
    <property type="entry name" value="NUDIX_hydrolase-like_dom_sf"/>
</dbReference>
<comment type="cofactor">
    <cofactor evidence="1">
        <name>Mg(2+)</name>
        <dbReference type="ChEBI" id="CHEBI:18420"/>
    </cofactor>
</comment>
<evidence type="ECO:0000256" key="2">
    <source>
        <dbReference type="ARBA" id="ARBA00004826"/>
    </source>
</evidence>
<dbReference type="FunFam" id="3.90.79.10:FF:000012">
    <property type="entry name" value="Isopentenyl-diphosphate Delta-isomerase 1"/>
    <property type="match status" value="1"/>
</dbReference>
<evidence type="ECO:0000313" key="14">
    <source>
        <dbReference type="Proteomes" id="UP000183403"/>
    </source>
</evidence>
<keyword evidence="7" id="KW-0460">Magnesium</keyword>
<reference evidence="13 14" key="1">
    <citation type="submission" date="2016-08" db="EMBL/GenBank/DDBJ databases">
        <title>New Insights into Marine Group III Euryarchaeota, from dark to light.</title>
        <authorList>
            <person name="Haro-Moreno J.M."/>
            <person name="Rodriguez-Valera F."/>
            <person name="Lopez-Garcia P."/>
            <person name="Moreira D."/>
            <person name="Martin-Cuadrado A.B."/>
        </authorList>
    </citation>
    <scope>NUCLEOTIDE SEQUENCE [LARGE SCALE GENOMIC DNA]</scope>
    <source>
        <strain evidence="13">CG-Epi6</strain>
    </source>
</reference>
<dbReference type="GO" id="GO:0005737">
    <property type="term" value="C:cytoplasm"/>
    <property type="evidence" value="ECO:0007669"/>
    <property type="project" value="TreeGrafter"/>
</dbReference>
<feature type="domain" description="Nudix hydrolase" evidence="12">
    <location>
        <begin position="47"/>
        <end position="195"/>
    </location>
</feature>
<evidence type="ECO:0000256" key="9">
    <source>
        <dbReference type="ARBA" id="ARBA00023098"/>
    </source>
</evidence>
<keyword evidence="10" id="KW-0414">Isoprene biosynthesis</keyword>
<keyword evidence="11 13" id="KW-0413">Isomerase</keyword>
<dbReference type="GO" id="GO:0004452">
    <property type="term" value="F:isopentenyl-diphosphate delta-isomerase activity"/>
    <property type="evidence" value="ECO:0007669"/>
    <property type="project" value="UniProtKB-EC"/>
</dbReference>
<keyword evidence="6" id="KW-0479">Metal-binding</keyword>
<dbReference type="EMBL" id="MIYV01000012">
    <property type="protein sequence ID" value="OIR12637.1"/>
    <property type="molecule type" value="Genomic_DNA"/>
</dbReference>
<dbReference type="InterPro" id="IPR000086">
    <property type="entry name" value="NUDIX_hydrolase_dom"/>
</dbReference>
<dbReference type="NCBIfam" id="NF002995">
    <property type="entry name" value="PRK03759.1"/>
    <property type="match status" value="1"/>
</dbReference>
<keyword evidence="8" id="KW-0752">Steroid biosynthesis</keyword>
<dbReference type="InterPro" id="IPR011876">
    <property type="entry name" value="IsopentenylPP_isomerase_typ1"/>
</dbReference>
<evidence type="ECO:0000256" key="5">
    <source>
        <dbReference type="ARBA" id="ARBA00022516"/>
    </source>
</evidence>
<dbReference type="GO" id="GO:0006694">
    <property type="term" value="P:steroid biosynthetic process"/>
    <property type="evidence" value="ECO:0007669"/>
    <property type="project" value="UniProtKB-KW"/>
</dbReference>
<dbReference type="GO" id="GO:0009240">
    <property type="term" value="P:isopentenyl diphosphate biosynthetic process"/>
    <property type="evidence" value="ECO:0007669"/>
    <property type="project" value="TreeGrafter"/>
</dbReference>
<keyword evidence="5" id="KW-0444">Lipid biosynthesis</keyword>
<dbReference type="EC" id="5.3.3.2" evidence="4"/>
<dbReference type="PANTHER" id="PTHR10885:SF0">
    <property type="entry name" value="ISOPENTENYL-DIPHOSPHATE DELTA-ISOMERASE"/>
    <property type="match status" value="1"/>
</dbReference>
<evidence type="ECO:0000256" key="10">
    <source>
        <dbReference type="ARBA" id="ARBA00023229"/>
    </source>
</evidence>
<dbReference type="CDD" id="cd02885">
    <property type="entry name" value="NUDIX_IPP_Isomerase"/>
    <property type="match status" value="1"/>
</dbReference>
<dbReference type="PIRSF" id="PIRSF018427">
    <property type="entry name" value="Isopntndiph_ism"/>
    <property type="match status" value="1"/>
</dbReference>
<evidence type="ECO:0000259" key="12">
    <source>
        <dbReference type="PROSITE" id="PS51462"/>
    </source>
</evidence>
<dbReference type="GO" id="GO:0050992">
    <property type="term" value="P:dimethylallyl diphosphate biosynthetic process"/>
    <property type="evidence" value="ECO:0007669"/>
    <property type="project" value="UniProtKB-UniPathway"/>
</dbReference>
<evidence type="ECO:0000256" key="6">
    <source>
        <dbReference type="ARBA" id="ARBA00022723"/>
    </source>
</evidence>
<name>A0A1J5T8M5_9ARCH</name>
<dbReference type="AlphaFoldDB" id="A0A1J5T8M5"/>
<evidence type="ECO:0000256" key="4">
    <source>
        <dbReference type="ARBA" id="ARBA00012057"/>
    </source>
</evidence>
<evidence type="ECO:0000313" key="13">
    <source>
        <dbReference type="EMBL" id="OIR12637.1"/>
    </source>
</evidence>
<dbReference type="SUPFAM" id="SSF55811">
    <property type="entry name" value="Nudix"/>
    <property type="match status" value="1"/>
</dbReference>